<keyword evidence="9" id="KW-0472">Membrane</keyword>
<evidence type="ECO:0000256" key="11">
    <source>
        <dbReference type="SAM" id="SignalP"/>
    </source>
</evidence>
<dbReference type="Pfam" id="PF13609">
    <property type="entry name" value="Porin_4"/>
    <property type="match status" value="1"/>
</dbReference>
<name>A0A1G6QD40_9BURK</name>
<feature type="chain" id="PRO_5011608658" evidence="11">
    <location>
        <begin position="21"/>
        <end position="359"/>
    </location>
</feature>
<evidence type="ECO:0000313" key="14">
    <source>
        <dbReference type="Proteomes" id="UP000198908"/>
    </source>
</evidence>
<dbReference type="GO" id="GO:0009279">
    <property type="term" value="C:cell outer membrane"/>
    <property type="evidence" value="ECO:0007669"/>
    <property type="project" value="UniProtKB-SubCell"/>
</dbReference>
<dbReference type="InterPro" id="IPR033900">
    <property type="entry name" value="Gram_neg_porin_domain"/>
</dbReference>
<evidence type="ECO:0000259" key="12">
    <source>
        <dbReference type="Pfam" id="PF13609"/>
    </source>
</evidence>
<comment type="subcellular location">
    <subcellularLocation>
        <location evidence="1">Cell outer membrane</location>
        <topology evidence="1">Multi-pass membrane protein</topology>
    </subcellularLocation>
</comment>
<dbReference type="PANTHER" id="PTHR34501:SF9">
    <property type="entry name" value="MAJOR OUTER MEMBRANE PROTEIN P.IA"/>
    <property type="match status" value="1"/>
</dbReference>
<keyword evidence="7" id="KW-0406">Ion transport</keyword>
<keyword evidence="14" id="KW-1185">Reference proteome</keyword>
<feature type="domain" description="Porin" evidence="12">
    <location>
        <begin position="7"/>
        <end position="331"/>
    </location>
</feature>
<keyword evidence="5" id="KW-0812">Transmembrane</keyword>
<organism evidence="13 14">
    <name type="scientific">Paraburkholderia lycopersici</name>
    <dbReference type="NCBI Taxonomy" id="416944"/>
    <lineage>
        <taxon>Bacteria</taxon>
        <taxon>Pseudomonadati</taxon>
        <taxon>Pseudomonadota</taxon>
        <taxon>Betaproteobacteria</taxon>
        <taxon>Burkholderiales</taxon>
        <taxon>Burkholderiaceae</taxon>
        <taxon>Paraburkholderia</taxon>
    </lineage>
</organism>
<dbReference type="AlphaFoldDB" id="A0A1G6QD40"/>
<protein>
    <submittedName>
        <fullName evidence="13">Outer membrane protein (Porin)</fullName>
    </submittedName>
</protein>
<keyword evidence="4" id="KW-1134">Transmembrane beta strand</keyword>
<sequence length="359" mass="37908">MKRRLAATAALIALSAGANAQSSLSFYGSVDEGITYATNEKGHGTAVVGPVAVPDFFGIRGAEDLGGQTKAIFALQDGFLSSTGAGTIAGEAFSHFAWVGLSSNQYGTVTLGRQLDLTTETLRLNSNGSVQYTFYLFHPANIDNIGIRGDSINNSVKYTTPDFHGLTATVLYGFDDTTTQPGRVVSADVIYRNGPVRASAVYSSWRNHAIDVGTQLGYTSFLGQSLGGGKIFSAKTQDIGGLSATWSVNRKLDLHAVLTQVNLSTDTGSGRMRTVEAGADIHTNAANTVTLGGYVSWLTDTRYSELGIGDVYALSRRTIVYAQATYQHADGAGNAAIPLLAPSSSPNQAAFRIGVHHFF</sequence>
<comment type="subunit">
    <text evidence="2">Homotrimer.</text>
</comment>
<dbReference type="Proteomes" id="UP000198908">
    <property type="component" value="Unassembled WGS sequence"/>
</dbReference>
<dbReference type="EMBL" id="FMYQ01000011">
    <property type="protein sequence ID" value="SDC89814.1"/>
    <property type="molecule type" value="Genomic_DNA"/>
</dbReference>
<dbReference type="SUPFAM" id="SSF56935">
    <property type="entry name" value="Porins"/>
    <property type="match status" value="1"/>
</dbReference>
<evidence type="ECO:0000256" key="6">
    <source>
        <dbReference type="ARBA" id="ARBA00022729"/>
    </source>
</evidence>
<dbReference type="OrthoDB" id="8982743at2"/>
<dbReference type="Gene3D" id="2.40.160.10">
    <property type="entry name" value="Porin"/>
    <property type="match status" value="1"/>
</dbReference>
<evidence type="ECO:0000256" key="5">
    <source>
        <dbReference type="ARBA" id="ARBA00022692"/>
    </source>
</evidence>
<gene>
    <name evidence="13" type="ORF">SAMN05421548_111160</name>
</gene>
<keyword evidence="6 11" id="KW-0732">Signal</keyword>
<dbReference type="STRING" id="416944.SAMN05421548_111160"/>
<keyword evidence="3" id="KW-0813">Transport</keyword>
<evidence type="ECO:0000256" key="7">
    <source>
        <dbReference type="ARBA" id="ARBA00023065"/>
    </source>
</evidence>
<proteinExistence type="predicted"/>
<dbReference type="InterPro" id="IPR050298">
    <property type="entry name" value="Gram-neg_bact_OMP"/>
</dbReference>
<dbReference type="CDD" id="cd00342">
    <property type="entry name" value="gram_neg_porins"/>
    <property type="match status" value="1"/>
</dbReference>
<evidence type="ECO:0000313" key="13">
    <source>
        <dbReference type="EMBL" id="SDC89814.1"/>
    </source>
</evidence>
<dbReference type="GO" id="GO:0006811">
    <property type="term" value="P:monoatomic ion transport"/>
    <property type="evidence" value="ECO:0007669"/>
    <property type="project" value="UniProtKB-KW"/>
</dbReference>
<evidence type="ECO:0000256" key="9">
    <source>
        <dbReference type="ARBA" id="ARBA00023136"/>
    </source>
</evidence>
<dbReference type="InterPro" id="IPR023614">
    <property type="entry name" value="Porin_dom_sf"/>
</dbReference>
<evidence type="ECO:0000256" key="8">
    <source>
        <dbReference type="ARBA" id="ARBA00023114"/>
    </source>
</evidence>
<keyword evidence="10" id="KW-0998">Cell outer membrane</keyword>
<feature type="signal peptide" evidence="11">
    <location>
        <begin position="1"/>
        <end position="20"/>
    </location>
</feature>
<evidence type="ECO:0000256" key="10">
    <source>
        <dbReference type="ARBA" id="ARBA00023237"/>
    </source>
</evidence>
<evidence type="ECO:0000256" key="3">
    <source>
        <dbReference type="ARBA" id="ARBA00022448"/>
    </source>
</evidence>
<evidence type="ECO:0000256" key="2">
    <source>
        <dbReference type="ARBA" id="ARBA00011233"/>
    </source>
</evidence>
<accession>A0A1G6QD40</accession>
<dbReference type="PANTHER" id="PTHR34501">
    <property type="entry name" value="PROTEIN YDDL-RELATED"/>
    <property type="match status" value="1"/>
</dbReference>
<evidence type="ECO:0000256" key="1">
    <source>
        <dbReference type="ARBA" id="ARBA00004571"/>
    </source>
</evidence>
<evidence type="ECO:0000256" key="4">
    <source>
        <dbReference type="ARBA" id="ARBA00022452"/>
    </source>
</evidence>
<dbReference type="GO" id="GO:0015288">
    <property type="term" value="F:porin activity"/>
    <property type="evidence" value="ECO:0007669"/>
    <property type="project" value="UniProtKB-KW"/>
</dbReference>
<reference evidence="14" key="1">
    <citation type="submission" date="2016-09" db="EMBL/GenBank/DDBJ databases">
        <authorList>
            <person name="Varghese N."/>
            <person name="Submissions S."/>
        </authorList>
    </citation>
    <scope>NUCLEOTIDE SEQUENCE [LARGE SCALE GENOMIC DNA]</scope>
    <source>
        <strain evidence="14">TNe-862</strain>
    </source>
</reference>
<keyword evidence="8" id="KW-0626">Porin</keyword>
<dbReference type="GO" id="GO:0046930">
    <property type="term" value="C:pore complex"/>
    <property type="evidence" value="ECO:0007669"/>
    <property type="project" value="UniProtKB-KW"/>
</dbReference>